<keyword evidence="7" id="KW-1185">Reference proteome</keyword>
<proteinExistence type="predicted"/>
<dbReference type="SUPFAM" id="SSF103473">
    <property type="entry name" value="MFS general substrate transporter"/>
    <property type="match status" value="1"/>
</dbReference>
<evidence type="ECO:0000256" key="3">
    <source>
        <dbReference type="ARBA" id="ARBA00023136"/>
    </source>
</evidence>
<dbReference type="InterPro" id="IPR020846">
    <property type="entry name" value="MFS_dom"/>
</dbReference>
<evidence type="ECO:0000313" key="6">
    <source>
        <dbReference type="EMBL" id="PMR81706.1"/>
    </source>
</evidence>
<dbReference type="InterPro" id="IPR011701">
    <property type="entry name" value="MFS"/>
</dbReference>
<protein>
    <submittedName>
        <fullName evidence="6">MFS transporter</fullName>
    </submittedName>
</protein>
<feature type="transmembrane region" description="Helical" evidence="4">
    <location>
        <begin position="76"/>
        <end position="94"/>
    </location>
</feature>
<reference evidence="6 7" key="1">
    <citation type="submission" date="2018-01" db="EMBL/GenBank/DDBJ databases">
        <title>Halomonas endophytica sp. nov., isolated from storage liquid in the stems of Populus euphratica.</title>
        <authorList>
            <person name="Chen C."/>
        </authorList>
    </citation>
    <scope>NUCLEOTIDE SEQUENCE [LARGE SCALE GENOMIC DNA]</scope>
    <source>
        <strain evidence="6 7">BZ-SZ-XJ27</strain>
    </source>
</reference>
<dbReference type="PROSITE" id="PS50850">
    <property type="entry name" value="MFS"/>
    <property type="match status" value="1"/>
</dbReference>
<keyword evidence="2 4" id="KW-1133">Transmembrane helix</keyword>
<evidence type="ECO:0000313" key="7">
    <source>
        <dbReference type="Proteomes" id="UP000235547"/>
    </source>
</evidence>
<dbReference type="PANTHER" id="PTHR23121">
    <property type="entry name" value="SODIUM-DEPENDENT GLUCOSE TRANSPORTER 1"/>
    <property type="match status" value="1"/>
</dbReference>
<sequence length="385" mass="40598">MQDATHHARRATYRYFLIFIAIGASGGLLGPALPHLAEMTGSTMGQIAVLFTARALGNMLGSVGSGLLVDRFSGHRVVIGMLLLMAAGLIAVPFSHALVVLTGVVFVLGFAEVSINASSNTLLLWAHGVRSPPWISALHFCFGLGNMLVPLVLIGVLALTGKAAWTFWLVAAYALLLVIPLARVPSPRPDPSRDGEREPPPPPNARRLGLFLAMFGLYVGTEITFAGWITAYATLEGLATGDAALLVTLFWMTLSAGRLLAIPLLRKMTPWMVLRGCLGLGLLSALALQFGWLPLWLIALLFGLACSAIFPTLFGLSNALMAMSGRTTGLIFLAGGVGAMALPSIAGPLLDWAGTGAFPLLLVALMGLLIAGLVALRRMVRLTGR</sequence>
<name>A0A2N7UMQ4_9GAMM</name>
<feature type="transmembrane region" description="Helical" evidence="4">
    <location>
        <begin position="356"/>
        <end position="376"/>
    </location>
</feature>
<feature type="transmembrane region" description="Helical" evidence="4">
    <location>
        <begin position="45"/>
        <end position="69"/>
    </location>
</feature>
<keyword evidence="3 4" id="KW-0472">Membrane</keyword>
<feature type="transmembrane region" description="Helical" evidence="4">
    <location>
        <begin position="272"/>
        <end position="290"/>
    </location>
</feature>
<evidence type="ECO:0000259" key="5">
    <source>
        <dbReference type="PROSITE" id="PS50850"/>
    </source>
</evidence>
<dbReference type="PANTHER" id="PTHR23121:SF9">
    <property type="entry name" value="SODIUM-DEPENDENT GLUCOSE TRANSPORTER 1"/>
    <property type="match status" value="1"/>
</dbReference>
<evidence type="ECO:0000256" key="2">
    <source>
        <dbReference type="ARBA" id="ARBA00022989"/>
    </source>
</evidence>
<organism evidence="6 7">
    <name type="scientific">Halomonas urumqiensis</name>
    <dbReference type="NCBI Taxonomy" id="1684789"/>
    <lineage>
        <taxon>Bacteria</taxon>
        <taxon>Pseudomonadati</taxon>
        <taxon>Pseudomonadota</taxon>
        <taxon>Gammaproteobacteria</taxon>
        <taxon>Oceanospirillales</taxon>
        <taxon>Halomonadaceae</taxon>
        <taxon>Halomonas</taxon>
    </lineage>
</organism>
<feature type="transmembrane region" description="Helical" evidence="4">
    <location>
        <begin position="165"/>
        <end position="186"/>
    </location>
</feature>
<dbReference type="RefSeq" id="WP_102587191.1">
    <property type="nucleotide sequence ID" value="NZ_BNAE01000003.1"/>
</dbReference>
<accession>A0A2N7UMQ4</accession>
<feature type="transmembrane region" description="Helical" evidence="4">
    <location>
        <begin position="207"/>
        <end position="231"/>
    </location>
</feature>
<dbReference type="AlphaFoldDB" id="A0A2N7UMQ4"/>
<feature type="domain" description="Major facilitator superfamily (MFS) profile" evidence="5">
    <location>
        <begin position="11"/>
        <end position="379"/>
    </location>
</feature>
<dbReference type="InterPro" id="IPR036259">
    <property type="entry name" value="MFS_trans_sf"/>
</dbReference>
<dbReference type="GO" id="GO:0022857">
    <property type="term" value="F:transmembrane transporter activity"/>
    <property type="evidence" value="ECO:0007669"/>
    <property type="project" value="InterPro"/>
</dbReference>
<gene>
    <name evidence="6" type="ORF">C1H70_04755</name>
</gene>
<feature type="transmembrane region" description="Helical" evidence="4">
    <location>
        <begin position="12"/>
        <end position="33"/>
    </location>
</feature>
<keyword evidence="1 4" id="KW-0812">Transmembrane</keyword>
<dbReference type="Gene3D" id="1.20.1250.20">
    <property type="entry name" value="MFS general substrate transporter like domains"/>
    <property type="match status" value="2"/>
</dbReference>
<comment type="caution">
    <text evidence="6">The sequence shown here is derived from an EMBL/GenBank/DDBJ whole genome shotgun (WGS) entry which is preliminary data.</text>
</comment>
<dbReference type="OrthoDB" id="6095908at2"/>
<feature type="transmembrane region" description="Helical" evidence="4">
    <location>
        <begin position="243"/>
        <end position="265"/>
    </location>
</feature>
<evidence type="ECO:0000256" key="4">
    <source>
        <dbReference type="SAM" id="Phobius"/>
    </source>
</evidence>
<feature type="transmembrane region" description="Helical" evidence="4">
    <location>
        <begin position="328"/>
        <end position="350"/>
    </location>
</feature>
<dbReference type="Pfam" id="PF07690">
    <property type="entry name" value="MFS_1"/>
    <property type="match status" value="1"/>
</dbReference>
<feature type="transmembrane region" description="Helical" evidence="4">
    <location>
        <begin position="100"/>
        <end position="125"/>
    </location>
</feature>
<dbReference type="Proteomes" id="UP000235547">
    <property type="component" value="Unassembled WGS sequence"/>
</dbReference>
<feature type="transmembrane region" description="Helical" evidence="4">
    <location>
        <begin position="137"/>
        <end position="159"/>
    </location>
</feature>
<feature type="transmembrane region" description="Helical" evidence="4">
    <location>
        <begin position="296"/>
        <end position="316"/>
    </location>
</feature>
<dbReference type="EMBL" id="PNRG01000008">
    <property type="protein sequence ID" value="PMR81706.1"/>
    <property type="molecule type" value="Genomic_DNA"/>
</dbReference>
<evidence type="ECO:0000256" key="1">
    <source>
        <dbReference type="ARBA" id="ARBA00022692"/>
    </source>
</evidence>